<reference evidence="4" key="1">
    <citation type="submission" date="2023-08" db="EMBL/GenBank/DDBJ databases">
        <authorList>
            <person name="Chen Y."/>
            <person name="Shah S."/>
            <person name="Dougan E. K."/>
            <person name="Thang M."/>
            <person name="Chan C."/>
        </authorList>
    </citation>
    <scope>NUCLEOTIDE SEQUENCE</scope>
</reference>
<accession>A0AA36HU80</accession>
<dbReference type="Gene3D" id="3.30.420.10">
    <property type="entry name" value="Ribonuclease H-like superfamily/Ribonuclease H"/>
    <property type="match status" value="1"/>
</dbReference>
<dbReference type="InterPro" id="IPR052408">
    <property type="entry name" value="Exonuclease_MUT-7-like"/>
</dbReference>
<feature type="domain" description="3'-5' exonuclease" evidence="3">
    <location>
        <begin position="311"/>
        <end position="493"/>
    </location>
</feature>
<evidence type="ECO:0000256" key="1">
    <source>
        <dbReference type="SAM" id="MobiDB-lite"/>
    </source>
</evidence>
<dbReference type="Pfam" id="PF01612">
    <property type="entry name" value="DNA_pol_A_exo1"/>
    <property type="match status" value="1"/>
</dbReference>
<feature type="transmembrane region" description="Helical" evidence="2">
    <location>
        <begin position="649"/>
        <end position="672"/>
    </location>
</feature>
<feature type="transmembrane region" description="Helical" evidence="2">
    <location>
        <begin position="855"/>
        <end position="873"/>
    </location>
</feature>
<dbReference type="EMBL" id="CAUJNA010000273">
    <property type="protein sequence ID" value="CAJ1374722.1"/>
    <property type="molecule type" value="Genomic_DNA"/>
</dbReference>
<dbReference type="AlphaFoldDB" id="A0AA36HU80"/>
<evidence type="ECO:0000259" key="3">
    <source>
        <dbReference type="SMART" id="SM00474"/>
    </source>
</evidence>
<evidence type="ECO:0000313" key="4">
    <source>
        <dbReference type="EMBL" id="CAJ1374722.1"/>
    </source>
</evidence>
<dbReference type="GO" id="GO:0006139">
    <property type="term" value="P:nucleobase-containing compound metabolic process"/>
    <property type="evidence" value="ECO:0007669"/>
    <property type="project" value="InterPro"/>
</dbReference>
<keyword evidence="2" id="KW-1133">Transmembrane helix</keyword>
<dbReference type="InterPro" id="IPR012337">
    <property type="entry name" value="RNaseH-like_sf"/>
</dbReference>
<dbReference type="Proteomes" id="UP001178507">
    <property type="component" value="Unassembled WGS sequence"/>
</dbReference>
<comment type="caution">
    <text evidence="4">The sequence shown here is derived from an EMBL/GenBank/DDBJ whole genome shotgun (WGS) entry which is preliminary data.</text>
</comment>
<proteinExistence type="predicted"/>
<dbReference type="InterPro" id="IPR002562">
    <property type="entry name" value="3'-5'_exonuclease_dom"/>
</dbReference>
<dbReference type="InterPro" id="IPR036259">
    <property type="entry name" value="MFS_trans_sf"/>
</dbReference>
<dbReference type="GO" id="GO:0003676">
    <property type="term" value="F:nucleic acid binding"/>
    <property type="evidence" value="ECO:0007669"/>
    <property type="project" value="InterPro"/>
</dbReference>
<feature type="transmembrane region" description="Helical" evidence="2">
    <location>
        <begin position="621"/>
        <end position="643"/>
    </location>
</feature>
<dbReference type="SUPFAM" id="SSF103473">
    <property type="entry name" value="MFS general substrate transporter"/>
    <property type="match status" value="1"/>
</dbReference>
<dbReference type="SMART" id="SM00474">
    <property type="entry name" value="35EXOc"/>
    <property type="match status" value="1"/>
</dbReference>
<evidence type="ECO:0000256" key="2">
    <source>
        <dbReference type="SAM" id="Phobius"/>
    </source>
</evidence>
<gene>
    <name evidence="4" type="ORF">EVOR1521_LOCUS4197</name>
</gene>
<dbReference type="GO" id="GO:0008408">
    <property type="term" value="F:3'-5' exonuclease activity"/>
    <property type="evidence" value="ECO:0007669"/>
    <property type="project" value="InterPro"/>
</dbReference>
<name>A0AA36HU80_9DINO</name>
<dbReference type="Gene3D" id="3.40.140.10">
    <property type="entry name" value="Cytidine Deaminase, domain 2"/>
    <property type="match status" value="1"/>
</dbReference>
<feature type="transmembrane region" description="Helical" evidence="2">
    <location>
        <begin position="715"/>
        <end position="734"/>
    </location>
</feature>
<feature type="transmembrane region" description="Helical" evidence="2">
    <location>
        <begin position="591"/>
        <end position="609"/>
    </location>
</feature>
<dbReference type="InterPro" id="IPR036397">
    <property type="entry name" value="RNaseH_sf"/>
</dbReference>
<dbReference type="PANTHER" id="PTHR47765">
    <property type="entry name" value="3'-5' EXONUCLEASE DOMAIN-CONTAINING PROTEIN"/>
    <property type="match status" value="1"/>
</dbReference>
<evidence type="ECO:0000313" key="5">
    <source>
        <dbReference type="Proteomes" id="UP001178507"/>
    </source>
</evidence>
<feature type="transmembrane region" description="Helical" evidence="2">
    <location>
        <begin position="885"/>
        <end position="901"/>
    </location>
</feature>
<keyword evidence="2" id="KW-0472">Membrane</keyword>
<keyword evidence="2" id="KW-0812">Transmembrane</keyword>
<organism evidence="4 5">
    <name type="scientific">Effrenium voratum</name>
    <dbReference type="NCBI Taxonomy" id="2562239"/>
    <lineage>
        <taxon>Eukaryota</taxon>
        <taxon>Sar</taxon>
        <taxon>Alveolata</taxon>
        <taxon>Dinophyceae</taxon>
        <taxon>Suessiales</taxon>
        <taxon>Symbiodiniaceae</taxon>
        <taxon>Effrenium</taxon>
    </lineage>
</organism>
<dbReference type="SUPFAM" id="SSF53098">
    <property type="entry name" value="Ribonuclease H-like"/>
    <property type="match status" value="1"/>
</dbReference>
<dbReference type="PANTHER" id="PTHR47765:SF2">
    <property type="entry name" value="EXONUCLEASE MUT-7 HOMOLOG"/>
    <property type="match status" value="1"/>
</dbReference>
<feature type="region of interest" description="Disordered" evidence="1">
    <location>
        <begin position="497"/>
        <end position="527"/>
    </location>
</feature>
<feature type="transmembrane region" description="Helical" evidence="2">
    <location>
        <begin position="684"/>
        <end position="703"/>
    </location>
</feature>
<keyword evidence="5" id="KW-1185">Reference proteome</keyword>
<protein>
    <recommendedName>
        <fullName evidence="3">3'-5' exonuclease domain-containing protein</fullName>
    </recommendedName>
</protein>
<sequence>MAEGWATALSQAFHADDEVAFIDELQKALLDSYQHARAMLAAVKADSDSFGRFGLRCLARLLQAEASAGRSQSLSLLADLGPGNEDEGGGQLQQLLLQLTTSSAGEGLKLLVRVCAAWGVRTADQLGAEVRAALEASILRGAAEPGGWGLAAVAAAALPGLAPEVPRQVLQAADDGSRDEAVEQLAKGLDDETKRLLVKQRQAGGRLRAAAKAVQALGLQEEFPDAELRWKAEALEAAIRKGRKEAMVGLSCQEPSLHAGCVEGLLKCGEVELAADLAAAWGCPLPSEDLVITAKRKREAECLCLPVDVPITTISKEADVASLSSLLSAEVIGFDLESSMGGPGGSQPTLLQLASARAVCLVDLLAVGNLQPLALALEELFAAPMPKVGFAGASDLGKLAGGFPGLKVAAEPLVDLRDLEADRRAAASQLSKKKAREGVSLSSLAEQYLGKPLDKTFQVGDWAQRPLSEARAHYAALDAWVPVQAMALVPRRDSDAETASLSSGRASGSRDSERSSGWPVRWRDPEASPCSSLQERLLAREAQAQCPEDVYWESILVVLPCFSGYAALFGLQHEVKARLRIADDSSAASHHFGAAVSCLYLFGLIFRIGHKVVFSRLHPRARVHVAQICMMLSMLVMSVVVLTMECYDLYWVILAYSLGGAAMGSFESNLLNCLTPFGHRTKRLAILGIPLGVNSILIGGFFLMGPPLQVPVTEVFFAVAVLNLLGLLVFAIWIPRHGEAGMGGVRELLADCKGCRHWLPQLWHYPLAFAVDTFTLAGFSPGLSLYVYNKEVVQLTEGFVLETKTFFAFYNTANMLGGLCGRWLSYRLPQRHPAVYVGFNALGAGLLLLRRPVLAPAGAFLVMLGDGLIYGTISRHVDTAIPQEFNLIAISYWLFVGWAWAQSCLMRALALMLDLAGLADQLGLLPRLQRKPWVLLNDHRAAMEEALQVGSDDLLRILAKWLADFSPAAVGLAHVSGTVYLAPALEDAGLTPEQVLIANLFSHGEMGLDALASPALPDAQALSILQELATFSRVRWMRTDVEVPWPEAAVPLPQDKVGMLKPVRRSVLKKHPLLRDEMGVTAQGNCLQHPSFVHHDIEGDTLEEMQNSAASIAAKRGYAPGGGATAGCALRTEAGMLVSGSEVSARSGAQISPLQCALVSLSANGLPRSSVQDVAWCANQPCNELEERDRALLARLLPSASFRGVRLAE</sequence>
<feature type="transmembrane region" description="Helical" evidence="2">
    <location>
        <begin position="833"/>
        <end position="849"/>
    </location>
</feature>